<organism evidence="6 7">
    <name type="scientific">Phaeobacter italicus</name>
    <dbReference type="NCBI Taxonomy" id="481446"/>
    <lineage>
        <taxon>Bacteria</taxon>
        <taxon>Pseudomonadati</taxon>
        <taxon>Pseudomonadota</taxon>
        <taxon>Alphaproteobacteria</taxon>
        <taxon>Rhodobacterales</taxon>
        <taxon>Roseobacteraceae</taxon>
        <taxon>Phaeobacter</taxon>
    </lineage>
</organism>
<protein>
    <submittedName>
        <fullName evidence="6">Metallo-beta-lactamase superfamily protein</fullName>
    </submittedName>
</protein>
<dbReference type="Gene3D" id="3.60.15.10">
    <property type="entry name" value="Ribonuclease Z/Hydroxyacylglutathione hydrolase-like"/>
    <property type="match status" value="1"/>
</dbReference>
<dbReference type="PANTHER" id="PTHR42978">
    <property type="entry name" value="QUORUM-QUENCHING LACTONASE YTNP-RELATED-RELATED"/>
    <property type="match status" value="1"/>
</dbReference>
<dbReference type="EMBL" id="CVRL01000014">
    <property type="protein sequence ID" value="CRL10718.1"/>
    <property type="molecule type" value="Genomic_DNA"/>
</dbReference>
<dbReference type="SMART" id="SM00849">
    <property type="entry name" value="Lactamase_B"/>
    <property type="match status" value="1"/>
</dbReference>
<dbReference type="InterPro" id="IPR036866">
    <property type="entry name" value="RibonucZ/Hydroxyglut_hydro"/>
</dbReference>
<dbReference type="Pfam" id="PF00753">
    <property type="entry name" value="Lactamase_B"/>
    <property type="match status" value="1"/>
</dbReference>
<dbReference type="PANTHER" id="PTHR42978:SF6">
    <property type="entry name" value="QUORUM-QUENCHING LACTONASE YTNP-RELATED"/>
    <property type="match status" value="1"/>
</dbReference>
<feature type="domain" description="Metallo-beta-lactamase" evidence="5">
    <location>
        <begin position="79"/>
        <end position="283"/>
    </location>
</feature>
<keyword evidence="7" id="KW-1185">Reference proteome</keyword>
<reference evidence="7" key="1">
    <citation type="submission" date="2015-05" db="EMBL/GenBank/DDBJ databases">
        <authorList>
            <person name="Rodrigo-Torres Lidia"/>
            <person name="Arahal R.David."/>
        </authorList>
    </citation>
    <scope>NUCLEOTIDE SEQUENCE [LARGE SCALE GENOMIC DNA]</scope>
    <source>
        <strain evidence="7">CECT 7321</strain>
    </source>
</reference>
<keyword evidence="2" id="KW-0479">Metal-binding</keyword>
<dbReference type="CDD" id="cd07720">
    <property type="entry name" value="OPHC2-like_MBL-fold"/>
    <property type="match status" value="1"/>
</dbReference>
<dbReference type="GO" id="GO:0046872">
    <property type="term" value="F:metal ion binding"/>
    <property type="evidence" value="ECO:0007669"/>
    <property type="project" value="UniProtKB-KW"/>
</dbReference>
<evidence type="ECO:0000256" key="4">
    <source>
        <dbReference type="ARBA" id="ARBA00022833"/>
    </source>
</evidence>
<evidence type="ECO:0000259" key="5">
    <source>
        <dbReference type="SMART" id="SM00849"/>
    </source>
</evidence>
<dbReference type="Proteomes" id="UP000043764">
    <property type="component" value="Unassembled WGS sequence"/>
</dbReference>
<dbReference type="NCBIfam" id="TIGR01409">
    <property type="entry name" value="TAT_signal_seq"/>
    <property type="match status" value="1"/>
</dbReference>
<evidence type="ECO:0000256" key="1">
    <source>
        <dbReference type="ARBA" id="ARBA00007749"/>
    </source>
</evidence>
<proteinExistence type="inferred from homology"/>
<evidence type="ECO:0000256" key="3">
    <source>
        <dbReference type="ARBA" id="ARBA00022801"/>
    </source>
</evidence>
<dbReference type="SUPFAM" id="SSF56281">
    <property type="entry name" value="Metallo-hydrolase/oxidoreductase"/>
    <property type="match status" value="1"/>
</dbReference>
<dbReference type="InterPro" id="IPR019546">
    <property type="entry name" value="TAT_signal_bac_arc"/>
</dbReference>
<evidence type="ECO:0000313" key="6">
    <source>
        <dbReference type="EMBL" id="CRL10718.1"/>
    </source>
</evidence>
<dbReference type="RefSeq" id="WP_050673137.1">
    <property type="nucleotide sequence ID" value="NZ_CVRL01000014.1"/>
</dbReference>
<accession>A0A0H5D1Y1</accession>
<comment type="similarity">
    <text evidence="1">Belongs to the metallo-beta-lactamase superfamily.</text>
</comment>
<dbReference type="InterPro" id="IPR006311">
    <property type="entry name" value="TAT_signal"/>
</dbReference>
<sequence>MISRRNFLQATAGAGLAVGGTGRLWAEARMSLGQAEVLSLSDGRMVLPSSFQFGGLDPDVVQPVLDQHGMDLSSPLQPEVNVTLLRDAGRVILFDTGAGTSFMDGTGLLPDALDAVGIAPDDVTHVVFTHCHPDHLWGVLDDFDDPMFANATHLMGRREWDYWFNPATVDQIGADRASMAVGARRRMEALEDRIVFFDDGEEILSGVAARATFGHSPGHMSFELRQGGESLMVLGDSVSNHHISLARPELELPSDQDPAAAAGVRVGLLDQIHSEKARVIGYHLPFGGMGWIDRINKEYVFVPM</sequence>
<keyword evidence="3" id="KW-0378">Hydrolase</keyword>
<gene>
    <name evidence="6" type="ORF">NIT7321_01566</name>
</gene>
<dbReference type="InterPro" id="IPR001279">
    <property type="entry name" value="Metallo-B-lactamas"/>
</dbReference>
<evidence type="ECO:0000313" key="7">
    <source>
        <dbReference type="Proteomes" id="UP000043764"/>
    </source>
</evidence>
<dbReference type="GO" id="GO:0016787">
    <property type="term" value="F:hydrolase activity"/>
    <property type="evidence" value="ECO:0007669"/>
    <property type="project" value="UniProtKB-KW"/>
</dbReference>
<dbReference type="InterPro" id="IPR051013">
    <property type="entry name" value="MBL_superfamily_lactonases"/>
</dbReference>
<keyword evidence="4" id="KW-0862">Zinc</keyword>
<dbReference type="STRING" id="481446.NIT7645_02325"/>
<dbReference type="AlphaFoldDB" id="A0A0H5D1Y1"/>
<evidence type="ECO:0000256" key="2">
    <source>
        <dbReference type="ARBA" id="ARBA00022723"/>
    </source>
</evidence>
<dbReference type="PROSITE" id="PS51318">
    <property type="entry name" value="TAT"/>
    <property type="match status" value="1"/>
</dbReference>
<name>A0A0H5D1Y1_9RHOB</name>